<keyword evidence="3" id="KW-1185">Reference proteome</keyword>
<proteinExistence type="predicted"/>
<dbReference type="PANTHER" id="PTHR34196">
    <property type="entry name" value="OS02G0697700 PROTEIN"/>
    <property type="match status" value="1"/>
</dbReference>
<reference evidence="2 3" key="1">
    <citation type="submission" date="2021-09" db="EMBL/GenBank/DDBJ databases">
        <title>Genomic insights and catalytic innovation underlie evolution of tropane alkaloids biosynthesis.</title>
        <authorList>
            <person name="Wang Y.-J."/>
            <person name="Tian T."/>
            <person name="Huang J.-P."/>
            <person name="Huang S.-X."/>
        </authorList>
    </citation>
    <scope>NUCLEOTIDE SEQUENCE [LARGE SCALE GENOMIC DNA]</scope>
    <source>
        <strain evidence="2">KIB-2018</strain>
        <tissue evidence="2">Leaf</tissue>
    </source>
</reference>
<dbReference type="PANTHER" id="PTHR34196:SF4">
    <property type="entry name" value="OS06G0208200 PROTEIN"/>
    <property type="match status" value="1"/>
</dbReference>
<accession>A0AAV8T419</accession>
<name>A0AAV8T419_9ROSI</name>
<evidence type="ECO:0000313" key="3">
    <source>
        <dbReference type="Proteomes" id="UP001159364"/>
    </source>
</evidence>
<dbReference type="Proteomes" id="UP001159364">
    <property type="component" value="Linkage Group LG07"/>
</dbReference>
<dbReference type="AlphaFoldDB" id="A0AAV8T419"/>
<evidence type="ECO:0000313" key="2">
    <source>
        <dbReference type="EMBL" id="KAJ8760958.1"/>
    </source>
</evidence>
<comment type="caution">
    <text evidence="2">The sequence shown here is derived from an EMBL/GenBank/DDBJ whole genome shotgun (WGS) entry which is preliminary data.</text>
</comment>
<organism evidence="2 3">
    <name type="scientific">Erythroxylum novogranatense</name>
    <dbReference type="NCBI Taxonomy" id="1862640"/>
    <lineage>
        <taxon>Eukaryota</taxon>
        <taxon>Viridiplantae</taxon>
        <taxon>Streptophyta</taxon>
        <taxon>Embryophyta</taxon>
        <taxon>Tracheophyta</taxon>
        <taxon>Spermatophyta</taxon>
        <taxon>Magnoliopsida</taxon>
        <taxon>eudicotyledons</taxon>
        <taxon>Gunneridae</taxon>
        <taxon>Pentapetalae</taxon>
        <taxon>rosids</taxon>
        <taxon>fabids</taxon>
        <taxon>Malpighiales</taxon>
        <taxon>Erythroxylaceae</taxon>
        <taxon>Erythroxylum</taxon>
    </lineage>
</organism>
<protein>
    <submittedName>
        <fullName evidence="2">Uncharacterized protein</fullName>
    </submittedName>
</protein>
<gene>
    <name evidence="2" type="ORF">K2173_021996</name>
</gene>
<feature type="region of interest" description="Disordered" evidence="1">
    <location>
        <begin position="1"/>
        <end position="35"/>
    </location>
</feature>
<sequence length="163" mass="18634">MSVCLSMSLSCGDHSSDKKESEVDEPLIDAQTRENRQKGCNMEVYRHGVELNIEFEPVEHPVEPQDEDRPVKCPILPASSVINEKKMQEEKYTECLRNTPEIPSERVASVAEPPARALRKRHHNLTEGDLTVSNLTRIPPRRSLPSQKITVFQMLQQLDKFEN</sequence>
<dbReference type="EMBL" id="JAIWQS010000007">
    <property type="protein sequence ID" value="KAJ8760958.1"/>
    <property type="molecule type" value="Genomic_DNA"/>
</dbReference>
<evidence type="ECO:0000256" key="1">
    <source>
        <dbReference type="SAM" id="MobiDB-lite"/>
    </source>
</evidence>